<comment type="caution">
    <text evidence="9">The sequence shown here is derived from an EMBL/GenBank/DDBJ whole genome shotgun (WGS) entry which is preliminary data.</text>
</comment>
<evidence type="ECO:0000256" key="3">
    <source>
        <dbReference type="ARBA" id="ARBA00022598"/>
    </source>
</evidence>
<dbReference type="GO" id="GO:0035999">
    <property type="term" value="P:tetrahydrofolate interconversion"/>
    <property type="evidence" value="ECO:0007669"/>
    <property type="project" value="UniProtKB-UniRule"/>
</dbReference>
<dbReference type="Gene3D" id="3.40.50.300">
    <property type="entry name" value="P-loop containing nucleotide triphosphate hydrolases"/>
    <property type="match status" value="1"/>
</dbReference>
<dbReference type="Pfam" id="PF01268">
    <property type="entry name" value="FTHFS"/>
    <property type="match status" value="1"/>
</dbReference>
<dbReference type="Gene3D" id="3.30.1510.10">
    <property type="entry name" value="Domain 2, N(10)-formyltetrahydrofolate synthetase"/>
    <property type="match status" value="1"/>
</dbReference>
<evidence type="ECO:0000256" key="1">
    <source>
        <dbReference type="ARBA" id="ARBA00004777"/>
    </source>
</evidence>
<dbReference type="PROSITE" id="PS00721">
    <property type="entry name" value="FTHFS_1"/>
    <property type="match status" value="1"/>
</dbReference>
<dbReference type="GO" id="GO:0005524">
    <property type="term" value="F:ATP binding"/>
    <property type="evidence" value="ECO:0007669"/>
    <property type="project" value="UniProtKB-UniRule"/>
</dbReference>
<dbReference type="RefSeq" id="WP_241711823.1">
    <property type="nucleotide sequence ID" value="NZ_JALBUF010000001.1"/>
</dbReference>
<dbReference type="Proteomes" id="UP001139263">
    <property type="component" value="Unassembled WGS sequence"/>
</dbReference>
<evidence type="ECO:0000313" key="9">
    <source>
        <dbReference type="EMBL" id="MCI0182211.1"/>
    </source>
</evidence>
<evidence type="ECO:0000256" key="4">
    <source>
        <dbReference type="ARBA" id="ARBA00022741"/>
    </source>
</evidence>
<dbReference type="GO" id="GO:0004329">
    <property type="term" value="F:formate-tetrahydrofolate ligase activity"/>
    <property type="evidence" value="ECO:0007669"/>
    <property type="project" value="UniProtKB-UniRule"/>
</dbReference>
<accession>A0A9X1V645</accession>
<evidence type="ECO:0000256" key="5">
    <source>
        <dbReference type="ARBA" id="ARBA00022840"/>
    </source>
</evidence>
<keyword evidence="2 8" id="KW-0554">One-carbon metabolism</keyword>
<dbReference type="InterPro" id="IPR000559">
    <property type="entry name" value="Formate_THF_ligase"/>
</dbReference>
<dbReference type="SUPFAM" id="SSF52540">
    <property type="entry name" value="P-loop containing nucleoside triphosphate hydrolases"/>
    <property type="match status" value="1"/>
</dbReference>
<dbReference type="InterPro" id="IPR027417">
    <property type="entry name" value="P-loop_NTPase"/>
</dbReference>
<evidence type="ECO:0000313" key="10">
    <source>
        <dbReference type="Proteomes" id="UP001139263"/>
    </source>
</evidence>
<evidence type="ECO:0000256" key="2">
    <source>
        <dbReference type="ARBA" id="ARBA00022563"/>
    </source>
</evidence>
<dbReference type="FunFam" id="3.10.410.10:FF:000001">
    <property type="entry name" value="Putative formate--tetrahydrofolate ligase"/>
    <property type="match status" value="1"/>
</dbReference>
<dbReference type="HAMAP" id="MF_01543">
    <property type="entry name" value="FTHFS"/>
    <property type="match status" value="1"/>
</dbReference>
<keyword evidence="10" id="KW-1185">Reference proteome</keyword>
<keyword evidence="5 8" id="KW-0067">ATP-binding</keyword>
<dbReference type="CDD" id="cd00477">
    <property type="entry name" value="FTHFS"/>
    <property type="match status" value="1"/>
</dbReference>
<sequence>MKSDSAIAQEATMLPIAMIAKQLGLADEEWEPYGRYKAKIHVDVLEKMKNHPDGKLILVTAMSPTPAGEGKSTVTIGLAQALNKLSQRAIAAIREPSLGPNFGLKGGAAGGGYSQVLPMSDINLHFTGDFHAITTAHNLLAALIDNHLYQGNELHIDPDRVTWRRVLDINDRSLRQVAIGLGGRGNGVTREAGFDITVASEIMALLCLVENATELKDALARMLIGYTYENVPVTVSDLGVQGALAALLKDAIHPNLVQTIENTPAIIHGGPFGNIAHGCNSLIATQMALKLGEYVVTEAGFGADLGAEKFFDIKCRRGQLEPSAAVIVATVRALKYHGGIPKKDLTIEDLAAITRGFANLAHHARIVSEYHVPFVIALNRFPTDTDAELAHVEKLCAEHGFRVALTEVFAKGGAGGMELARAIMETIDHSEMSFAPIYDVEQSLLNKIEIICKKVYGARTVQFTDVAKRQLADCDRHGWSNLPICMAKTPYSFSDNPSLIGDVQEFTITIRDIRPSLGAEFLVCLTGDIMTMPGLPKHPHALKVDLDESGQVTGLF</sequence>
<name>A0A9X1V645_9BACL</name>
<comment type="pathway">
    <text evidence="1 8">One-carbon metabolism; tetrahydrofolate interconversion.</text>
</comment>
<organism evidence="9 10">
    <name type="scientific">Sulfoacidibacillus ferrooxidans</name>
    <dbReference type="NCBI Taxonomy" id="2005001"/>
    <lineage>
        <taxon>Bacteria</taxon>
        <taxon>Bacillati</taxon>
        <taxon>Bacillota</taxon>
        <taxon>Bacilli</taxon>
        <taxon>Bacillales</taxon>
        <taxon>Alicyclobacillaceae</taxon>
        <taxon>Sulfoacidibacillus</taxon>
    </lineage>
</organism>
<dbReference type="PROSITE" id="PS00722">
    <property type="entry name" value="FTHFS_2"/>
    <property type="match status" value="1"/>
</dbReference>
<dbReference type="Gene3D" id="3.10.410.10">
    <property type="entry name" value="Formyltetrahydrofolate synthetase, domain 3"/>
    <property type="match status" value="1"/>
</dbReference>
<evidence type="ECO:0000256" key="7">
    <source>
        <dbReference type="ARBA" id="ARBA00061363"/>
    </source>
</evidence>
<dbReference type="EC" id="6.3.4.3" evidence="8"/>
<proteinExistence type="inferred from homology"/>
<evidence type="ECO:0000256" key="8">
    <source>
        <dbReference type="HAMAP-Rule" id="MF_01543"/>
    </source>
</evidence>
<gene>
    <name evidence="8 9" type="primary">fhs</name>
    <name evidence="9" type="ORF">MM817_00467</name>
</gene>
<dbReference type="FunFam" id="3.30.1510.10:FF:000001">
    <property type="entry name" value="Formate--tetrahydrofolate ligase"/>
    <property type="match status" value="1"/>
</dbReference>
<dbReference type="InterPro" id="IPR020628">
    <property type="entry name" value="Formate_THF_ligase_CS"/>
</dbReference>
<dbReference type="AlphaFoldDB" id="A0A9X1V645"/>
<comment type="catalytic activity">
    <reaction evidence="6 8">
        <text>(6S)-5,6,7,8-tetrahydrofolate + formate + ATP = (6R)-10-formyltetrahydrofolate + ADP + phosphate</text>
        <dbReference type="Rhea" id="RHEA:20221"/>
        <dbReference type="ChEBI" id="CHEBI:15740"/>
        <dbReference type="ChEBI" id="CHEBI:30616"/>
        <dbReference type="ChEBI" id="CHEBI:43474"/>
        <dbReference type="ChEBI" id="CHEBI:57453"/>
        <dbReference type="ChEBI" id="CHEBI:195366"/>
        <dbReference type="ChEBI" id="CHEBI:456216"/>
        <dbReference type="EC" id="6.3.4.3"/>
    </reaction>
</comment>
<comment type="similarity">
    <text evidence="7 8">Belongs to the formate--tetrahydrofolate ligase family.</text>
</comment>
<dbReference type="EMBL" id="JALBUF010000001">
    <property type="protein sequence ID" value="MCI0182211.1"/>
    <property type="molecule type" value="Genomic_DNA"/>
</dbReference>
<dbReference type="NCBIfam" id="NF010030">
    <property type="entry name" value="PRK13505.1"/>
    <property type="match status" value="1"/>
</dbReference>
<reference evidence="9" key="1">
    <citation type="submission" date="2022-03" db="EMBL/GenBank/DDBJ databases">
        <title>Draft Genome Sequence of Firmicute Strain S0AB, a Heterotrophic Iron/Sulfur-Oxidizing Extreme Acidophile.</title>
        <authorList>
            <person name="Vergara E."/>
            <person name="Pakostova E."/>
            <person name="Johnson D.B."/>
            <person name="Holmes D.S."/>
        </authorList>
    </citation>
    <scope>NUCLEOTIDE SEQUENCE</scope>
    <source>
        <strain evidence="9">S0AB</strain>
    </source>
</reference>
<keyword evidence="3 8" id="KW-0436">Ligase</keyword>
<feature type="binding site" evidence="8">
    <location>
        <begin position="65"/>
        <end position="72"/>
    </location>
    <ligand>
        <name>ATP</name>
        <dbReference type="ChEBI" id="CHEBI:30616"/>
    </ligand>
</feature>
<evidence type="ECO:0000256" key="6">
    <source>
        <dbReference type="ARBA" id="ARBA00049033"/>
    </source>
</evidence>
<protein>
    <recommendedName>
        <fullName evidence="8">Formate--tetrahydrofolate ligase</fullName>
        <ecNumber evidence="8">6.3.4.3</ecNumber>
    </recommendedName>
    <alternativeName>
        <fullName evidence="8">Formyltetrahydrofolate synthetase</fullName>
        <shortName evidence="8">FHS</shortName>
        <shortName evidence="8">FTHFS</shortName>
    </alternativeName>
</protein>
<keyword evidence="4 8" id="KW-0547">Nucleotide-binding</keyword>